<protein>
    <submittedName>
        <fullName evidence="2">Unplaced genomic scaffold SPHSTscaffold_197, whole genome shotgun sequence</fullName>
    </submittedName>
</protein>
<dbReference type="Proteomes" id="UP000054279">
    <property type="component" value="Unassembled WGS sequence"/>
</dbReference>
<dbReference type="EMBL" id="KN837272">
    <property type="protein sequence ID" value="KIJ29934.1"/>
    <property type="molecule type" value="Genomic_DNA"/>
</dbReference>
<gene>
    <name evidence="2" type="ORF">M422DRAFT_53962</name>
    <name evidence="1" type="ORF">M422DRAFT_54552</name>
</gene>
<organism evidence="1 3">
    <name type="scientific">Sphaerobolus stellatus (strain SS14)</name>
    <dbReference type="NCBI Taxonomy" id="990650"/>
    <lineage>
        <taxon>Eukaryota</taxon>
        <taxon>Fungi</taxon>
        <taxon>Dikarya</taxon>
        <taxon>Basidiomycota</taxon>
        <taxon>Agaricomycotina</taxon>
        <taxon>Agaricomycetes</taxon>
        <taxon>Phallomycetidae</taxon>
        <taxon>Geastrales</taxon>
        <taxon>Sphaerobolaceae</taxon>
        <taxon>Sphaerobolus</taxon>
    </lineage>
</organism>
<dbReference type="SUPFAM" id="SSF52047">
    <property type="entry name" value="RNI-like"/>
    <property type="match status" value="1"/>
</dbReference>
<name>A0A0C9UT77_SPHS4</name>
<reference evidence="1 3" key="1">
    <citation type="submission" date="2014-06" db="EMBL/GenBank/DDBJ databases">
        <title>Evolutionary Origins and Diversification of the Mycorrhizal Mutualists.</title>
        <authorList>
            <consortium name="DOE Joint Genome Institute"/>
            <consortium name="Mycorrhizal Genomics Consortium"/>
            <person name="Kohler A."/>
            <person name="Kuo A."/>
            <person name="Nagy L.G."/>
            <person name="Floudas D."/>
            <person name="Copeland A."/>
            <person name="Barry K.W."/>
            <person name="Cichocki N."/>
            <person name="Veneault-Fourrey C."/>
            <person name="LaButti K."/>
            <person name="Lindquist E.A."/>
            <person name="Lipzen A."/>
            <person name="Lundell T."/>
            <person name="Morin E."/>
            <person name="Murat C."/>
            <person name="Riley R."/>
            <person name="Ohm R."/>
            <person name="Sun H."/>
            <person name="Tunlid A."/>
            <person name="Henrissat B."/>
            <person name="Grigoriev I.V."/>
            <person name="Hibbett D.S."/>
            <person name="Martin F."/>
        </authorList>
    </citation>
    <scope>NUCLEOTIDE SEQUENCE [LARGE SCALE GENOMIC DNA]</scope>
    <source>
        <strain evidence="1 3">SS14</strain>
    </source>
</reference>
<dbReference type="Gene3D" id="3.80.10.10">
    <property type="entry name" value="Ribonuclease Inhibitor"/>
    <property type="match status" value="1"/>
</dbReference>
<sequence length="372" mass="43646">MYMTLQRSFPDLQSLNLPLTCYYEAPITEDLAMRYWNEAFSITGLTELVLELNSDEIVEDDLINKVLEYLLTGCPNLIDLAICISSNPDTSFFYIPELFERATWYSLRRLTIGENITALPTSFSATDLHDTSKIFAEFLSRHDRLERLYLKTTHQLCPHYCFPRDGLPELRSLMMDIRNSAYESYIYCDCPDSLLPKHIARNLESLCIIRAYDSQDPVHTIMPALRTLKEDAFSLSNLLHIVDRHPYLEKLSISMHRSECETDIFDPPQLQRPWDKEYFITILSRLKNLTHLFVRELFDDELEYLIDLIIEQIPSLRYIGFSPTATMSDSDAWYIFDRFENGELKWLVEESVQYSKEDIILRWGEFFSEIPA</sequence>
<dbReference type="EMBL" id="KN837303">
    <property type="protein sequence ID" value="KIJ28531.1"/>
    <property type="molecule type" value="Genomic_DNA"/>
</dbReference>
<dbReference type="InterPro" id="IPR032675">
    <property type="entry name" value="LRR_dom_sf"/>
</dbReference>
<proteinExistence type="predicted"/>
<evidence type="ECO:0000313" key="1">
    <source>
        <dbReference type="EMBL" id="KIJ28531.1"/>
    </source>
</evidence>
<keyword evidence="3" id="KW-1185">Reference proteome</keyword>
<dbReference type="AlphaFoldDB" id="A0A0C9UT77"/>
<accession>A0A0C9UT77</accession>
<evidence type="ECO:0000313" key="3">
    <source>
        <dbReference type="Proteomes" id="UP000054279"/>
    </source>
</evidence>
<evidence type="ECO:0000313" key="2">
    <source>
        <dbReference type="EMBL" id="KIJ29934.1"/>
    </source>
</evidence>
<dbReference type="HOGENOM" id="CLU_744275_0_0_1"/>